<name>A0A1I7DEZ0_9HYPH</name>
<gene>
    <name evidence="1" type="ORF">SAMN05444141_108271</name>
</gene>
<dbReference type="Proteomes" id="UP000183371">
    <property type="component" value="Unassembled WGS sequence"/>
</dbReference>
<sequence>MESLLRNAVKVTLGYLLVSNGSYVKTPNAHSVQLSEGGNLPLPRSKYLNQNLFLGFRMIICCGKSTYFLPKRDLCQFA</sequence>
<dbReference type="AlphaFoldDB" id="A0A1I7DEZ0"/>
<evidence type="ECO:0000313" key="1">
    <source>
        <dbReference type="EMBL" id="SFU10293.1"/>
    </source>
</evidence>
<keyword evidence="2" id="KW-1185">Reference proteome</keyword>
<dbReference type="EMBL" id="FPBD01000008">
    <property type="protein sequence ID" value="SFU10293.1"/>
    <property type="molecule type" value="Genomic_DNA"/>
</dbReference>
<reference evidence="2" key="1">
    <citation type="submission" date="2016-10" db="EMBL/GenBank/DDBJ databases">
        <authorList>
            <person name="Varghese N."/>
            <person name="Submissions S."/>
        </authorList>
    </citation>
    <scope>NUCLEOTIDE SEQUENCE [LARGE SCALE GENOMIC DNA]</scope>
    <source>
        <strain evidence="2">DSM 17465</strain>
    </source>
</reference>
<proteinExistence type="predicted"/>
<accession>A0A1I7DEZ0</accession>
<organism evidence="1 2">
    <name type="scientific">Pseudovibrio denitrificans</name>
    <dbReference type="NCBI Taxonomy" id="258256"/>
    <lineage>
        <taxon>Bacteria</taxon>
        <taxon>Pseudomonadati</taxon>
        <taxon>Pseudomonadota</taxon>
        <taxon>Alphaproteobacteria</taxon>
        <taxon>Hyphomicrobiales</taxon>
        <taxon>Stappiaceae</taxon>
        <taxon>Pseudovibrio</taxon>
    </lineage>
</organism>
<evidence type="ECO:0000313" key="2">
    <source>
        <dbReference type="Proteomes" id="UP000183371"/>
    </source>
</evidence>
<protein>
    <submittedName>
        <fullName evidence="1">Uncharacterized protein</fullName>
    </submittedName>
</protein>